<dbReference type="Proteomes" id="UP001310594">
    <property type="component" value="Unassembled WGS sequence"/>
</dbReference>
<evidence type="ECO:0000256" key="1">
    <source>
        <dbReference type="ARBA" id="ARBA00005495"/>
    </source>
</evidence>
<name>A0AAN7W4Q0_9PEZI</name>
<dbReference type="AlphaFoldDB" id="A0AAN7W4Q0"/>
<dbReference type="InterPro" id="IPR011057">
    <property type="entry name" value="Mss4-like_sf"/>
</dbReference>
<dbReference type="GO" id="GO:0016846">
    <property type="term" value="F:carbon-sulfur lyase activity"/>
    <property type="evidence" value="ECO:0007669"/>
    <property type="project" value="InterPro"/>
</dbReference>
<evidence type="ECO:0000313" key="6">
    <source>
        <dbReference type="Proteomes" id="UP001310594"/>
    </source>
</evidence>
<dbReference type="GO" id="GO:0046872">
    <property type="term" value="F:metal ion binding"/>
    <property type="evidence" value="ECO:0007669"/>
    <property type="project" value="UniProtKB-KW"/>
</dbReference>
<keyword evidence="3" id="KW-0862">Zinc</keyword>
<evidence type="ECO:0000313" key="5">
    <source>
        <dbReference type="EMBL" id="KAK5691411.1"/>
    </source>
</evidence>
<proteinExistence type="inferred from homology"/>
<dbReference type="Pfam" id="PF04828">
    <property type="entry name" value="GFA"/>
    <property type="match status" value="1"/>
</dbReference>
<reference evidence="5" key="1">
    <citation type="submission" date="2023-08" db="EMBL/GenBank/DDBJ databases">
        <title>Black Yeasts Isolated from many extreme environments.</title>
        <authorList>
            <person name="Coleine C."/>
            <person name="Stajich J.E."/>
            <person name="Selbmann L."/>
        </authorList>
    </citation>
    <scope>NUCLEOTIDE SEQUENCE</scope>
    <source>
        <strain evidence="5">CCFEE 5810</strain>
    </source>
</reference>
<dbReference type="EMBL" id="JAVRQU010000021">
    <property type="protein sequence ID" value="KAK5691411.1"/>
    <property type="molecule type" value="Genomic_DNA"/>
</dbReference>
<dbReference type="InterPro" id="IPR006913">
    <property type="entry name" value="CENP-V/GFA"/>
</dbReference>
<evidence type="ECO:0000256" key="3">
    <source>
        <dbReference type="ARBA" id="ARBA00022833"/>
    </source>
</evidence>
<sequence length="267" mass="29533">MANTSRGPTITSTAITHYGEWNEESRKVPALLFFEKYDAMVQACDFSGPYHDWFAPSAKFYTNAGATYHSGTDLWNYMKSPTLFGNYEQAIPQERISTVIINGHEKGDRLIHQQVMVFYPREGKKKGVGIPVRRTIEFVSGPSEVAGQGTDGLQYYIGKTFWDTNVLAAGNIFAVNLLIPSAQVVITGTTKAYSSTAASGNTTKRYFCPECGSPVCTIVDGKPDLTFVKGGLFRKAGFGLDSPFKEQWCRRAEAWEVAYVPEASRSQ</sequence>
<evidence type="ECO:0000256" key="2">
    <source>
        <dbReference type="ARBA" id="ARBA00022723"/>
    </source>
</evidence>
<protein>
    <recommendedName>
        <fullName evidence="4">CENP-V/GFA domain-containing protein</fullName>
    </recommendedName>
</protein>
<organism evidence="5 6">
    <name type="scientific">Elasticomyces elasticus</name>
    <dbReference type="NCBI Taxonomy" id="574655"/>
    <lineage>
        <taxon>Eukaryota</taxon>
        <taxon>Fungi</taxon>
        <taxon>Dikarya</taxon>
        <taxon>Ascomycota</taxon>
        <taxon>Pezizomycotina</taxon>
        <taxon>Dothideomycetes</taxon>
        <taxon>Dothideomycetidae</taxon>
        <taxon>Mycosphaerellales</taxon>
        <taxon>Teratosphaeriaceae</taxon>
        <taxon>Elasticomyces</taxon>
    </lineage>
</organism>
<feature type="domain" description="CENP-V/GFA" evidence="4">
    <location>
        <begin position="169"/>
        <end position="249"/>
    </location>
</feature>
<gene>
    <name evidence="5" type="ORF">LTR97_011404</name>
</gene>
<comment type="similarity">
    <text evidence="1">Belongs to the Gfa family.</text>
</comment>
<dbReference type="SUPFAM" id="SSF51316">
    <property type="entry name" value="Mss4-like"/>
    <property type="match status" value="1"/>
</dbReference>
<accession>A0AAN7W4Q0</accession>
<keyword evidence="2" id="KW-0479">Metal-binding</keyword>
<evidence type="ECO:0000259" key="4">
    <source>
        <dbReference type="Pfam" id="PF04828"/>
    </source>
</evidence>
<dbReference type="Gene3D" id="3.90.1590.10">
    <property type="entry name" value="glutathione-dependent formaldehyde- activating enzyme (gfa)"/>
    <property type="match status" value="1"/>
</dbReference>
<comment type="caution">
    <text evidence="5">The sequence shown here is derived from an EMBL/GenBank/DDBJ whole genome shotgun (WGS) entry which is preliminary data.</text>
</comment>